<dbReference type="InterPro" id="IPR029056">
    <property type="entry name" value="Ribokinase-like"/>
</dbReference>
<evidence type="ECO:0000256" key="11">
    <source>
        <dbReference type="ARBA" id="ARBA00023277"/>
    </source>
</evidence>
<evidence type="ECO:0000256" key="6">
    <source>
        <dbReference type="ARBA" id="ARBA00022741"/>
    </source>
</evidence>
<feature type="domain" description="Carbohydrate kinase PfkB" evidence="13">
    <location>
        <begin position="4"/>
        <end position="287"/>
    </location>
</feature>
<organism evidence="14 15">
    <name type="scientific">Kutzneria chonburiensis</name>
    <dbReference type="NCBI Taxonomy" id="1483604"/>
    <lineage>
        <taxon>Bacteria</taxon>
        <taxon>Bacillati</taxon>
        <taxon>Actinomycetota</taxon>
        <taxon>Actinomycetes</taxon>
        <taxon>Pseudonocardiales</taxon>
        <taxon>Pseudonocardiaceae</taxon>
        <taxon>Kutzneria</taxon>
    </lineage>
</organism>
<comment type="caution">
    <text evidence="12">Lacks conserved residue(s) required for the propagation of feature annotation.</text>
</comment>
<evidence type="ECO:0000256" key="5">
    <source>
        <dbReference type="ARBA" id="ARBA00022723"/>
    </source>
</evidence>
<dbReference type="CDD" id="cd01174">
    <property type="entry name" value="ribokinase"/>
    <property type="match status" value="1"/>
</dbReference>
<dbReference type="Gene3D" id="3.40.1190.20">
    <property type="match status" value="1"/>
</dbReference>
<evidence type="ECO:0000313" key="14">
    <source>
        <dbReference type="EMBL" id="MFC0546345.1"/>
    </source>
</evidence>
<keyword evidence="8 12" id="KW-0067">ATP-binding</keyword>
<evidence type="ECO:0000256" key="8">
    <source>
        <dbReference type="ARBA" id="ARBA00022840"/>
    </source>
</evidence>
<evidence type="ECO:0000256" key="10">
    <source>
        <dbReference type="ARBA" id="ARBA00022958"/>
    </source>
</evidence>
<evidence type="ECO:0000256" key="3">
    <source>
        <dbReference type="ARBA" id="ARBA00016943"/>
    </source>
</evidence>
<comment type="catalytic activity">
    <reaction evidence="12">
        <text>D-ribose + ATP = D-ribose 5-phosphate + ADP + H(+)</text>
        <dbReference type="Rhea" id="RHEA:13697"/>
        <dbReference type="ChEBI" id="CHEBI:15378"/>
        <dbReference type="ChEBI" id="CHEBI:30616"/>
        <dbReference type="ChEBI" id="CHEBI:47013"/>
        <dbReference type="ChEBI" id="CHEBI:78346"/>
        <dbReference type="ChEBI" id="CHEBI:456216"/>
        <dbReference type="EC" id="2.7.1.15"/>
    </reaction>
</comment>
<feature type="binding site" evidence="12">
    <location>
        <begin position="12"/>
        <end position="14"/>
    </location>
    <ligand>
        <name>substrate</name>
    </ligand>
</feature>
<feature type="binding site" evidence="12">
    <location>
        <position position="277"/>
    </location>
    <ligand>
        <name>K(+)</name>
        <dbReference type="ChEBI" id="CHEBI:29103"/>
    </ligand>
</feature>
<feature type="binding site" evidence="12">
    <location>
        <position position="283"/>
    </location>
    <ligand>
        <name>K(+)</name>
        <dbReference type="ChEBI" id="CHEBI:29103"/>
    </ligand>
</feature>
<dbReference type="InterPro" id="IPR002139">
    <property type="entry name" value="Ribo/fructo_kinase"/>
</dbReference>
<dbReference type="SUPFAM" id="SSF53613">
    <property type="entry name" value="Ribokinase-like"/>
    <property type="match status" value="1"/>
</dbReference>
<keyword evidence="11 12" id="KW-0119">Carbohydrate metabolism</keyword>
<feature type="binding site" evidence="12">
    <location>
        <begin position="243"/>
        <end position="244"/>
    </location>
    <ligand>
        <name>ATP</name>
        <dbReference type="ChEBI" id="CHEBI:30616"/>
    </ligand>
</feature>
<feature type="binding site" evidence="12">
    <location>
        <position position="244"/>
    </location>
    <ligand>
        <name>substrate</name>
    </ligand>
</feature>
<evidence type="ECO:0000256" key="1">
    <source>
        <dbReference type="ARBA" id="ARBA00005380"/>
    </source>
</evidence>
<keyword evidence="10 12" id="KW-0630">Potassium</keyword>
<comment type="pathway">
    <text evidence="12">Carbohydrate metabolism; D-ribose degradation; D-ribose 5-phosphate from beta-D-ribopyranose: step 2/2.</text>
</comment>
<dbReference type="PROSITE" id="PS00584">
    <property type="entry name" value="PFKB_KINASES_2"/>
    <property type="match status" value="1"/>
</dbReference>
<dbReference type="PRINTS" id="PR00990">
    <property type="entry name" value="RIBOKINASE"/>
</dbReference>
<feature type="binding site" evidence="12">
    <location>
        <position position="240"/>
    </location>
    <ligand>
        <name>K(+)</name>
        <dbReference type="ChEBI" id="CHEBI:29103"/>
    </ligand>
</feature>
<evidence type="ECO:0000259" key="13">
    <source>
        <dbReference type="Pfam" id="PF00294"/>
    </source>
</evidence>
<gene>
    <name evidence="12" type="primary">rbsK</name>
    <name evidence="14" type="ORF">ACFFH7_32850</name>
</gene>
<dbReference type="InterPro" id="IPR011611">
    <property type="entry name" value="PfkB_dom"/>
</dbReference>
<evidence type="ECO:0000256" key="7">
    <source>
        <dbReference type="ARBA" id="ARBA00022777"/>
    </source>
</evidence>
<dbReference type="PANTHER" id="PTHR10584:SF166">
    <property type="entry name" value="RIBOKINASE"/>
    <property type="match status" value="1"/>
</dbReference>
<dbReference type="HAMAP" id="MF_01987">
    <property type="entry name" value="Ribokinase"/>
    <property type="match status" value="1"/>
</dbReference>
<keyword evidence="4 12" id="KW-0808">Transferase</keyword>
<feature type="binding site" evidence="12">
    <location>
        <begin position="40"/>
        <end position="44"/>
    </location>
    <ligand>
        <name>substrate</name>
    </ligand>
</feature>
<evidence type="ECO:0000256" key="9">
    <source>
        <dbReference type="ARBA" id="ARBA00022842"/>
    </source>
</evidence>
<feature type="binding site" evidence="12">
    <location>
        <position position="279"/>
    </location>
    <ligand>
        <name>K(+)</name>
        <dbReference type="ChEBI" id="CHEBI:29103"/>
    </ligand>
</feature>
<feature type="active site" description="Proton acceptor" evidence="12">
    <location>
        <position position="244"/>
    </location>
</feature>
<keyword evidence="7 12" id="KW-0418">Kinase</keyword>
<dbReference type="PANTHER" id="PTHR10584">
    <property type="entry name" value="SUGAR KINASE"/>
    <property type="match status" value="1"/>
</dbReference>
<keyword evidence="6 12" id="KW-0547">Nucleotide-binding</keyword>
<feature type="binding site" evidence="12">
    <location>
        <position position="140"/>
    </location>
    <ligand>
        <name>substrate</name>
    </ligand>
</feature>
<name>A0ABV6N2K9_9PSEU</name>
<comment type="subcellular location">
    <subcellularLocation>
        <location evidence="12">Cytoplasm</location>
    </subcellularLocation>
</comment>
<comment type="similarity">
    <text evidence="1">Belongs to the carbohydrate kinase pfkB family.</text>
</comment>
<accession>A0ABV6N2K9</accession>
<dbReference type="Pfam" id="PF00294">
    <property type="entry name" value="PfkB"/>
    <property type="match status" value="1"/>
</dbReference>
<feature type="binding site" evidence="12">
    <location>
        <begin position="212"/>
        <end position="217"/>
    </location>
    <ligand>
        <name>ATP</name>
        <dbReference type="ChEBI" id="CHEBI:30616"/>
    </ligand>
</feature>
<dbReference type="EMBL" id="JBHLUD010000013">
    <property type="protein sequence ID" value="MFC0546345.1"/>
    <property type="molecule type" value="Genomic_DNA"/>
</dbReference>
<dbReference type="GO" id="GO:0004747">
    <property type="term" value="F:ribokinase activity"/>
    <property type="evidence" value="ECO:0007669"/>
    <property type="project" value="UniProtKB-EC"/>
</dbReference>
<evidence type="ECO:0000256" key="12">
    <source>
        <dbReference type="HAMAP-Rule" id="MF_01987"/>
    </source>
</evidence>
<reference evidence="14 15" key="1">
    <citation type="submission" date="2024-09" db="EMBL/GenBank/DDBJ databases">
        <authorList>
            <person name="Sun Q."/>
            <person name="Mori K."/>
        </authorList>
    </citation>
    <scope>NUCLEOTIDE SEQUENCE [LARGE SCALE GENOMIC DNA]</scope>
    <source>
        <strain evidence="14 15">TBRC 1432</strain>
    </source>
</reference>
<keyword evidence="15" id="KW-1185">Reference proteome</keyword>
<evidence type="ECO:0000256" key="4">
    <source>
        <dbReference type="ARBA" id="ARBA00022679"/>
    </source>
</evidence>
<feature type="binding site" evidence="12">
    <location>
        <position position="274"/>
    </location>
    <ligand>
        <name>K(+)</name>
        <dbReference type="ChEBI" id="CHEBI:29103"/>
    </ligand>
</feature>
<keyword evidence="5 12" id="KW-0479">Metal-binding</keyword>
<dbReference type="InterPro" id="IPR011877">
    <property type="entry name" value="Ribokinase"/>
</dbReference>
<comment type="subunit">
    <text evidence="12">Homodimer.</text>
</comment>
<sequence>MTVEVVVIGSANADVVVRVERRPGAGETVLGSDTVLAAGGKGANAAVAAAKQEAQVALLGALGDDQHGELLRGSMSGTGVRLDLVRTTDRPTGAAYITVTPDGENTIVVSPGANSAVDVEQVEGAREAIAGAKVLLASLEVPLEAIERAVALAHEAGTRAVLNLSPVAELSPQTLAALDPLVVNEHEAQWLLDGETDLRKLLDLGPRSAVVTLGSAGALVIERDGTTEVASPKVTAVDTTGAGDAFAGALVTQLAAGDDLVAAARRAVRVAAVSVTRPGAQASYPTRGEVDSTEGMV</sequence>
<comment type="similarity">
    <text evidence="12">Belongs to the carbohydrate kinase PfkB family. Ribokinase subfamily.</text>
</comment>
<feature type="binding site" evidence="12">
    <location>
        <position position="184"/>
    </location>
    <ligand>
        <name>ATP</name>
        <dbReference type="ChEBI" id="CHEBI:30616"/>
    </ligand>
</feature>
<comment type="cofactor">
    <cofactor evidence="12">
        <name>Mg(2+)</name>
        <dbReference type="ChEBI" id="CHEBI:18420"/>
    </cofactor>
    <text evidence="12">Requires a divalent cation, most likely magnesium in vivo, as an electrophilic catalyst to aid phosphoryl group transfer. It is the chelate of the metal and the nucleotide that is the actual substrate.</text>
</comment>
<dbReference type="InterPro" id="IPR002173">
    <property type="entry name" value="Carboh/pur_kinase_PfkB_CS"/>
</dbReference>
<keyword evidence="9 12" id="KW-0460">Magnesium</keyword>
<dbReference type="RefSeq" id="WP_273936598.1">
    <property type="nucleotide sequence ID" value="NZ_CP097263.1"/>
</dbReference>
<evidence type="ECO:0000313" key="15">
    <source>
        <dbReference type="Proteomes" id="UP001589810"/>
    </source>
</evidence>
<comment type="caution">
    <text evidence="14">The sequence shown here is derived from an EMBL/GenBank/DDBJ whole genome shotgun (WGS) entry which is preliminary data.</text>
</comment>
<dbReference type="Proteomes" id="UP001589810">
    <property type="component" value="Unassembled WGS sequence"/>
</dbReference>
<feature type="binding site" evidence="12">
    <location>
        <position position="238"/>
    </location>
    <ligand>
        <name>K(+)</name>
        <dbReference type="ChEBI" id="CHEBI:29103"/>
    </ligand>
</feature>
<keyword evidence="12" id="KW-0963">Cytoplasm</keyword>
<protein>
    <recommendedName>
        <fullName evidence="3 12">Ribokinase</fullName>
        <shortName evidence="12">RK</shortName>
        <ecNumber evidence="2 12">2.7.1.15</ecNumber>
    </recommendedName>
</protein>
<comment type="function">
    <text evidence="12">Catalyzes the phosphorylation of ribose at O-5 in a reaction requiring ATP and magnesium. The resulting D-ribose-5-phosphate can then be used either for sythesis of nucleotides, histidine, and tryptophan, or as a component of the pentose phosphate pathway.</text>
</comment>
<dbReference type="EC" id="2.7.1.15" evidence="2 12"/>
<proteinExistence type="inferred from homology"/>
<comment type="activity regulation">
    <text evidence="12">Activated by a monovalent cation that binds near, but not in, the active site. The most likely occupant of the site in vivo is potassium. Ion binding induces a conformational change that may alter substrate affinity.</text>
</comment>
<evidence type="ECO:0000256" key="2">
    <source>
        <dbReference type="ARBA" id="ARBA00012035"/>
    </source>
</evidence>